<evidence type="ECO:0000313" key="9">
    <source>
        <dbReference type="EMBL" id="BCM25505.1"/>
    </source>
</evidence>
<dbReference type="GO" id="GO:0005829">
    <property type="term" value="C:cytosol"/>
    <property type="evidence" value="ECO:0007669"/>
    <property type="project" value="TreeGrafter"/>
</dbReference>
<feature type="domain" description="Nudix hydrolase" evidence="8">
    <location>
        <begin position="42"/>
        <end position="176"/>
    </location>
</feature>
<gene>
    <name evidence="9" type="ORF">ZMTM_17640</name>
</gene>
<evidence type="ECO:0000256" key="1">
    <source>
        <dbReference type="ARBA" id="ARBA00000847"/>
    </source>
</evidence>
<dbReference type="PANTHER" id="PTHR11839:SF18">
    <property type="entry name" value="NUDIX HYDROLASE DOMAIN-CONTAINING PROTEIN"/>
    <property type="match status" value="1"/>
</dbReference>
<evidence type="ECO:0000256" key="3">
    <source>
        <dbReference type="ARBA" id="ARBA00007275"/>
    </source>
</evidence>
<dbReference type="Gene3D" id="3.90.79.10">
    <property type="entry name" value="Nucleoside Triphosphate Pyrophosphohydrolase"/>
    <property type="match status" value="1"/>
</dbReference>
<dbReference type="GO" id="GO:0019693">
    <property type="term" value="P:ribose phosphate metabolic process"/>
    <property type="evidence" value="ECO:0007669"/>
    <property type="project" value="TreeGrafter"/>
</dbReference>
<protein>
    <recommendedName>
        <fullName evidence="4">GDP-mannose pyrophosphatase</fullName>
    </recommendedName>
    <alternativeName>
        <fullName evidence="6">GDP-mannose hydrolase</fullName>
    </alternativeName>
    <alternativeName>
        <fullName evidence="7">GDPMK</fullName>
    </alternativeName>
</protein>
<dbReference type="EMBL" id="AP024110">
    <property type="protein sequence ID" value="BCM25505.1"/>
    <property type="molecule type" value="Genomic_DNA"/>
</dbReference>
<accession>A0A8D5G181</accession>
<evidence type="ECO:0000313" key="10">
    <source>
        <dbReference type="Proteomes" id="UP000826722"/>
    </source>
</evidence>
<keyword evidence="5" id="KW-0378">Hydrolase</keyword>
<comment type="cofactor">
    <cofactor evidence="2">
        <name>Mg(2+)</name>
        <dbReference type="ChEBI" id="CHEBI:18420"/>
    </cofactor>
</comment>
<organism evidence="9 10">
    <name type="scientific">Methyloradius palustris</name>
    <dbReference type="NCBI Taxonomy" id="2778876"/>
    <lineage>
        <taxon>Bacteria</taxon>
        <taxon>Pseudomonadati</taxon>
        <taxon>Pseudomonadota</taxon>
        <taxon>Betaproteobacteria</taxon>
        <taxon>Nitrosomonadales</taxon>
        <taxon>Methylophilaceae</taxon>
        <taxon>Methyloradius</taxon>
    </lineage>
</organism>
<dbReference type="SUPFAM" id="SSF55811">
    <property type="entry name" value="Nudix"/>
    <property type="match status" value="1"/>
</dbReference>
<comment type="catalytic activity">
    <reaction evidence="1">
        <text>GDP-alpha-D-mannose + H2O = alpha-D-mannose 1-phosphate + GMP + 2 H(+)</text>
        <dbReference type="Rhea" id="RHEA:27978"/>
        <dbReference type="ChEBI" id="CHEBI:15377"/>
        <dbReference type="ChEBI" id="CHEBI:15378"/>
        <dbReference type="ChEBI" id="CHEBI:57527"/>
        <dbReference type="ChEBI" id="CHEBI:58115"/>
        <dbReference type="ChEBI" id="CHEBI:58409"/>
    </reaction>
</comment>
<evidence type="ECO:0000256" key="7">
    <source>
        <dbReference type="ARBA" id="ARBA00032272"/>
    </source>
</evidence>
<evidence type="ECO:0000256" key="4">
    <source>
        <dbReference type="ARBA" id="ARBA00016377"/>
    </source>
</evidence>
<dbReference type="KEGG" id="mpau:ZMTM_17640"/>
<evidence type="ECO:0000256" key="6">
    <source>
        <dbReference type="ARBA" id="ARBA00032162"/>
    </source>
</evidence>
<reference evidence="9" key="1">
    <citation type="journal article" date="2021" name="Arch. Microbiol.">
        <title>Methyloradius palustris gen. nov., sp. nov., a methanol-oxidizing bacterium isolated from snow.</title>
        <authorList>
            <person name="Miyadera T."/>
            <person name="Kojima H."/>
            <person name="Fukui M."/>
        </authorList>
    </citation>
    <scope>NUCLEOTIDE SEQUENCE</scope>
    <source>
        <strain evidence="9">Zm11</strain>
    </source>
</reference>
<evidence type="ECO:0000256" key="5">
    <source>
        <dbReference type="ARBA" id="ARBA00022801"/>
    </source>
</evidence>
<keyword evidence="10" id="KW-1185">Reference proteome</keyword>
<dbReference type="InterPro" id="IPR000086">
    <property type="entry name" value="NUDIX_hydrolase_dom"/>
</dbReference>
<comment type="similarity">
    <text evidence="3">Belongs to the Nudix hydrolase family. NudK subfamily.</text>
</comment>
<dbReference type="GO" id="GO:0016787">
    <property type="term" value="F:hydrolase activity"/>
    <property type="evidence" value="ECO:0007669"/>
    <property type="project" value="UniProtKB-KW"/>
</dbReference>
<dbReference type="PANTHER" id="PTHR11839">
    <property type="entry name" value="UDP/ADP-SUGAR PYROPHOSPHATASE"/>
    <property type="match status" value="1"/>
</dbReference>
<evidence type="ECO:0000256" key="2">
    <source>
        <dbReference type="ARBA" id="ARBA00001946"/>
    </source>
</evidence>
<dbReference type="GO" id="GO:0006753">
    <property type="term" value="P:nucleoside phosphate metabolic process"/>
    <property type="evidence" value="ECO:0007669"/>
    <property type="project" value="TreeGrafter"/>
</dbReference>
<dbReference type="AlphaFoldDB" id="A0A8D5G181"/>
<dbReference type="Proteomes" id="UP000826722">
    <property type="component" value="Chromosome"/>
</dbReference>
<dbReference type="PROSITE" id="PS51462">
    <property type="entry name" value="NUDIX"/>
    <property type="match status" value="1"/>
</dbReference>
<proteinExistence type="inferred from homology"/>
<evidence type="ECO:0000259" key="8">
    <source>
        <dbReference type="PROSITE" id="PS51462"/>
    </source>
</evidence>
<name>A0A8D5G181_9PROT</name>
<dbReference type="Pfam" id="PF00293">
    <property type="entry name" value="NUDIX"/>
    <property type="match status" value="1"/>
</dbReference>
<sequence length="193" mass="21536">MNSDDLTETCISSETIVEGGMLLVKRDQVLLPSGASSQREYIIHPGAVVIIAMLDNGNLVLERQFRYPLNQVFIELPAGKIDPNEAPLLTGQRELLEETGYSAQEWVYLASQHPCIGYSNEVIHIYLAKNLRLGEHNRDADEALQIFEAGLSDCLAMVQRGEITDGKTIIALFWAEKYLSGQWQPFPSLLSKT</sequence>
<dbReference type="RefSeq" id="WP_221763587.1">
    <property type="nucleotide sequence ID" value="NZ_AP024110.1"/>
</dbReference>
<dbReference type="InterPro" id="IPR015797">
    <property type="entry name" value="NUDIX_hydrolase-like_dom_sf"/>
</dbReference>